<dbReference type="KEGG" id="shaw:CEB94_33195"/>
<accession>A0A6G5RMT5</accession>
<keyword evidence="1" id="KW-0812">Transmembrane</keyword>
<sequence length="264" mass="28195">MPSLYKNTKRYYGCRFGQAQLRNLAAMVGEDMAPGSVSFRTNFGTYHFQADTLAALVAEVEASPDIGTNKPWDNLTITAQGPAPGSECSITIDPDRTAVEVKTDTHNTWARGLEARIGELLTDQAAGRHDQTRSPAAKRLRSSLAGVGLWAFVLWYSITVYPTSQEEVVLANGKHALTRAGGQLPTSSLVVLGTLLLWCIGNAVRHFVGVRATRPTLVVASDLPSGPAWQRLSFADKVATVVAVLTGLAMVGTVVSAAADVFKP</sequence>
<keyword evidence="1" id="KW-0472">Membrane</keyword>
<keyword evidence="3" id="KW-1185">Reference proteome</keyword>
<evidence type="ECO:0000256" key="1">
    <source>
        <dbReference type="SAM" id="Phobius"/>
    </source>
</evidence>
<feature type="transmembrane region" description="Helical" evidence="1">
    <location>
        <begin position="143"/>
        <end position="164"/>
    </location>
</feature>
<evidence type="ECO:0000313" key="3">
    <source>
        <dbReference type="Proteomes" id="UP000495940"/>
    </source>
</evidence>
<feature type="transmembrane region" description="Helical" evidence="1">
    <location>
        <begin position="184"/>
        <end position="204"/>
    </location>
</feature>
<reference evidence="2 3" key="1">
    <citation type="submission" date="2017-06" db="EMBL/GenBank/DDBJ databases">
        <title>Complete Genome Sequence of Streptomyces hawaiiensis NRRL 15010 and insights into acyldepsipeptides biosynthesis.</title>
        <authorList>
            <person name="Mariita R.M."/>
            <person name="Sello J.K."/>
        </authorList>
    </citation>
    <scope>NUCLEOTIDE SEQUENCE [LARGE SCALE GENOMIC DNA]</scope>
    <source>
        <strain evidence="2 3">ATCC 12236</strain>
    </source>
</reference>
<name>A0A6G5RMT5_9ACTN</name>
<dbReference type="RefSeq" id="WP_175435620.1">
    <property type="nucleotide sequence ID" value="NZ_CP021978.1"/>
</dbReference>
<organism evidence="2 3">
    <name type="scientific">Streptomyces hawaiiensis</name>
    <dbReference type="NCBI Taxonomy" id="67305"/>
    <lineage>
        <taxon>Bacteria</taxon>
        <taxon>Bacillati</taxon>
        <taxon>Actinomycetota</taxon>
        <taxon>Actinomycetes</taxon>
        <taxon>Kitasatosporales</taxon>
        <taxon>Streptomycetaceae</taxon>
        <taxon>Streptomyces</taxon>
    </lineage>
</organism>
<dbReference type="EMBL" id="CP021978">
    <property type="protein sequence ID" value="QCD59149.1"/>
    <property type="molecule type" value="Genomic_DNA"/>
</dbReference>
<evidence type="ECO:0000313" key="2">
    <source>
        <dbReference type="EMBL" id="QCD59149.1"/>
    </source>
</evidence>
<keyword evidence="1" id="KW-1133">Transmembrane helix</keyword>
<gene>
    <name evidence="2" type="ORF">CEB94_33195</name>
</gene>
<dbReference type="Proteomes" id="UP000495940">
    <property type="component" value="Chromosome"/>
</dbReference>
<feature type="transmembrane region" description="Helical" evidence="1">
    <location>
        <begin position="238"/>
        <end position="259"/>
    </location>
</feature>
<dbReference type="AlphaFoldDB" id="A0A6G5RMT5"/>
<protein>
    <submittedName>
        <fullName evidence="2">Uncharacterized protein</fullName>
    </submittedName>
</protein>
<proteinExistence type="predicted"/>